<evidence type="ECO:0000313" key="1">
    <source>
        <dbReference type="EMBL" id="CAH2233791.1"/>
    </source>
</evidence>
<organism evidence="1 2">
    <name type="scientific">Pararge aegeria aegeria</name>
    <dbReference type="NCBI Taxonomy" id="348720"/>
    <lineage>
        <taxon>Eukaryota</taxon>
        <taxon>Metazoa</taxon>
        <taxon>Ecdysozoa</taxon>
        <taxon>Arthropoda</taxon>
        <taxon>Hexapoda</taxon>
        <taxon>Insecta</taxon>
        <taxon>Pterygota</taxon>
        <taxon>Neoptera</taxon>
        <taxon>Endopterygota</taxon>
        <taxon>Lepidoptera</taxon>
        <taxon>Glossata</taxon>
        <taxon>Ditrysia</taxon>
        <taxon>Papilionoidea</taxon>
        <taxon>Nymphalidae</taxon>
        <taxon>Satyrinae</taxon>
        <taxon>Satyrini</taxon>
        <taxon>Parargina</taxon>
        <taxon>Pararge</taxon>
    </lineage>
</organism>
<dbReference type="EMBL" id="CAKXAJ010025001">
    <property type="protein sequence ID" value="CAH2233791.1"/>
    <property type="molecule type" value="Genomic_DNA"/>
</dbReference>
<comment type="caution">
    <text evidence="1">The sequence shown here is derived from an EMBL/GenBank/DDBJ whole genome shotgun (WGS) entry which is preliminary data.</text>
</comment>
<reference evidence="1" key="1">
    <citation type="submission" date="2022-03" db="EMBL/GenBank/DDBJ databases">
        <authorList>
            <person name="Lindestad O."/>
        </authorList>
    </citation>
    <scope>NUCLEOTIDE SEQUENCE</scope>
</reference>
<protein>
    <submittedName>
        <fullName evidence="1">Jg19562 protein</fullName>
    </submittedName>
</protein>
<keyword evidence="2" id="KW-1185">Reference proteome</keyword>
<proteinExistence type="predicted"/>
<dbReference type="AlphaFoldDB" id="A0A8S4RDF5"/>
<name>A0A8S4RDF5_9NEOP</name>
<dbReference type="Proteomes" id="UP000838756">
    <property type="component" value="Unassembled WGS sequence"/>
</dbReference>
<accession>A0A8S4RDF5</accession>
<sequence>MRIPTPPATSSSLWRSVSHLLSLAVYQRCVYRYEVDIPAPWDPNFDRFSKLYVPPMPTLASLLVSYAVVSLINKCLIENKGTFLAIEMLRAGPVDMRIDHEHTFCSFEYVSYTFNRMLVMFCGRNKDRPQTLRRHLDILQPLVRC</sequence>
<evidence type="ECO:0000313" key="2">
    <source>
        <dbReference type="Proteomes" id="UP000838756"/>
    </source>
</evidence>
<gene>
    <name evidence="1" type="primary">jg19562</name>
    <name evidence="1" type="ORF">PAEG_LOCUS11723</name>
</gene>